<proteinExistence type="predicted"/>
<name>A0A1G9BED6_9EURY</name>
<gene>
    <name evidence="3" type="ORF">SAMN04515672_2916</name>
</gene>
<keyword evidence="2" id="KW-1133">Transmembrane helix</keyword>
<evidence type="ECO:0000256" key="2">
    <source>
        <dbReference type="SAM" id="Phobius"/>
    </source>
</evidence>
<feature type="region of interest" description="Disordered" evidence="1">
    <location>
        <begin position="125"/>
        <end position="259"/>
    </location>
</feature>
<feature type="compositionally biased region" description="Acidic residues" evidence="1">
    <location>
        <begin position="203"/>
        <end position="253"/>
    </location>
</feature>
<feature type="compositionally biased region" description="Acidic residues" evidence="1">
    <location>
        <begin position="181"/>
        <end position="194"/>
    </location>
</feature>
<evidence type="ECO:0000313" key="3">
    <source>
        <dbReference type="EMBL" id="SDK37510.1"/>
    </source>
</evidence>
<evidence type="ECO:0000256" key="1">
    <source>
        <dbReference type="SAM" id="MobiDB-lite"/>
    </source>
</evidence>
<accession>A0A1G9BED6</accession>
<keyword evidence="4" id="KW-1185">Reference proteome</keyword>
<keyword evidence="2" id="KW-0472">Membrane</keyword>
<dbReference type="AlphaFoldDB" id="A0A1G9BED6"/>
<feature type="compositionally biased region" description="Acidic residues" evidence="1">
    <location>
        <begin position="142"/>
        <end position="154"/>
    </location>
</feature>
<evidence type="ECO:0008006" key="5">
    <source>
        <dbReference type="Google" id="ProtNLM"/>
    </source>
</evidence>
<keyword evidence="2" id="KW-0812">Transmembrane</keyword>
<reference evidence="4" key="1">
    <citation type="submission" date="2016-10" db="EMBL/GenBank/DDBJ databases">
        <authorList>
            <person name="Varghese N."/>
            <person name="Submissions S."/>
        </authorList>
    </citation>
    <scope>NUCLEOTIDE SEQUENCE [LARGE SCALE GENOMIC DNA]</scope>
    <source>
        <strain evidence="4">B4,CECT 8067,JCM 17497</strain>
    </source>
</reference>
<feature type="transmembrane region" description="Helical" evidence="2">
    <location>
        <begin position="257"/>
        <end position="276"/>
    </location>
</feature>
<feature type="compositionally biased region" description="Gly residues" evidence="1">
    <location>
        <begin position="163"/>
        <end position="172"/>
    </location>
</feature>
<dbReference type="EMBL" id="FNFE01000004">
    <property type="protein sequence ID" value="SDK37510.1"/>
    <property type="molecule type" value="Genomic_DNA"/>
</dbReference>
<protein>
    <recommendedName>
        <fullName evidence="5">Cohesin domain-containing protein</fullName>
    </recommendedName>
</protein>
<sequence length="281" mass="27856">MVVVLATTAMAAGAHATTADGGSHGELTTTGADGTLALEVTDSSDDTVTVTVSSTAADSAGFQANLSYAPTDTSVESVEFEELGGVSYHSDDSDTGHVFLTQSNVGSESVDEPTLATVTMTVGDDGLSGLEFVDGDSLVTDGDGEVIGETDDSSAGETAPSSGGSGGVGDGTDGNTNATETESDETADGDESGVDDTAGGGETDTDDGDGADDTDDTDDDTDSSDDNSDDETDADDGESADDENGADDADDSDGLPGFGLALTIGTVLAVLVGVTVRQRRR</sequence>
<organism evidence="3 4">
    <name type="scientific">Natronorubrum texcoconense</name>
    <dbReference type="NCBI Taxonomy" id="1095776"/>
    <lineage>
        <taxon>Archaea</taxon>
        <taxon>Methanobacteriati</taxon>
        <taxon>Methanobacteriota</taxon>
        <taxon>Stenosarchaea group</taxon>
        <taxon>Halobacteria</taxon>
        <taxon>Halobacteriales</taxon>
        <taxon>Natrialbaceae</taxon>
        <taxon>Natronorubrum</taxon>
    </lineage>
</organism>
<evidence type="ECO:0000313" key="4">
    <source>
        <dbReference type="Proteomes" id="UP000198882"/>
    </source>
</evidence>
<dbReference type="Proteomes" id="UP000198882">
    <property type="component" value="Unassembled WGS sequence"/>
</dbReference>